<dbReference type="EMBL" id="PHFL01000075">
    <property type="protein sequence ID" value="RFM22810.1"/>
    <property type="molecule type" value="Genomic_DNA"/>
</dbReference>
<dbReference type="AlphaFoldDB" id="A0A395LVS9"/>
<feature type="signal peptide" evidence="1">
    <location>
        <begin position="1"/>
        <end position="30"/>
    </location>
</feature>
<keyword evidence="1" id="KW-0732">Signal</keyword>
<proteinExistence type="predicted"/>
<name>A0A395LVS9_9BACT</name>
<protein>
    <submittedName>
        <fullName evidence="2">Uncharacterized protein</fullName>
    </submittedName>
</protein>
<dbReference type="Proteomes" id="UP000266389">
    <property type="component" value="Unassembled WGS sequence"/>
</dbReference>
<gene>
    <name evidence="2" type="ORF">D0433_14370</name>
</gene>
<sequence>MRMGFSQKRLEYMKKLLFAQVLSFSLVLRAAMMQQVTCAASLPCTFPCMDYFCVPKNEPVL</sequence>
<evidence type="ECO:0000313" key="2">
    <source>
        <dbReference type="EMBL" id="RFM22810.1"/>
    </source>
</evidence>
<reference evidence="2 3" key="1">
    <citation type="journal article" date="2011" name="ISME J.">
        <title>Community ecology of hot spring cyanobacterial mats: predominant populations and their functional potential.</title>
        <authorList>
            <person name="Klatt C.G."/>
            <person name="Wood J.M."/>
            <person name="Rusch D.B."/>
            <person name="Bateson M.M."/>
            <person name="Hamamura N."/>
            <person name="Heidelberg J.F."/>
            <person name="Grossman A.R."/>
            <person name="Bhaya D."/>
            <person name="Cohan F.M."/>
            <person name="Kuhl M."/>
            <person name="Bryant D.A."/>
            <person name="Ward D.M."/>
        </authorList>
    </citation>
    <scope>NUCLEOTIDE SEQUENCE [LARGE SCALE GENOMIC DNA]</scope>
    <source>
        <strain evidence="2">OS</strain>
    </source>
</reference>
<evidence type="ECO:0000256" key="1">
    <source>
        <dbReference type="SAM" id="SignalP"/>
    </source>
</evidence>
<accession>A0A395LVS9</accession>
<comment type="caution">
    <text evidence="2">The sequence shown here is derived from an EMBL/GenBank/DDBJ whole genome shotgun (WGS) entry which is preliminary data.</text>
</comment>
<evidence type="ECO:0000313" key="3">
    <source>
        <dbReference type="Proteomes" id="UP000266389"/>
    </source>
</evidence>
<feature type="chain" id="PRO_5017260587" evidence="1">
    <location>
        <begin position="31"/>
        <end position="61"/>
    </location>
</feature>
<organism evidence="2 3">
    <name type="scientific">Candidatus Thermochlorobacter aerophilus</name>
    <dbReference type="NCBI Taxonomy" id="1868324"/>
    <lineage>
        <taxon>Bacteria</taxon>
        <taxon>Pseudomonadati</taxon>
        <taxon>Chlorobiota</taxon>
        <taxon>Chlorobiia</taxon>
        <taxon>Chlorobiales</taxon>
        <taxon>Candidatus Thermochlorobacteriaceae</taxon>
        <taxon>Candidatus Thermochlorobacter</taxon>
    </lineage>
</organism>